<keyword evidence="2" id="KW-0540">Nuclease</keyword>
<keyword evidence="2" id="KW-0255">Endonuclease</keyword>
<keyword evidence="2" id="KW-0378">Hydrolase</keyword>
<gene>
    <name evidence="2" type="ORF">F4Y42_02660</name>
</gene>
<dbReference type="AlphaFoldDB" id="A0A6B0YN37"/>
<evidence type="ECO:0000313" key="2">
    <source>
        <dbReference type="EMBL" id="MXY92330.1"/>
    </source>
</evidence>
<dbReference type="GO" id="GO:0004519">
    <property type="term" value="F:endonuclease activity"/>
    <property type="evidence" value="ECO:0007669"/>
    <property type="project" value="UniProtKB-KW"/>
</dbReference>
<name>A0A6B0YN37_9CHLR</name>
<feature type="domain" description="PLD phosphodiesterase" evidence="1">
    <location>
        <begin position="128"/>
        <end position="160"/>
    </location>
</feature>
<dbReference type="PROSITE" id="PS50035">
    <property type="entry name" value="PLD"/>
    <property type="match status" value="1"/>
</dbReference>
<sequence>MVDDRRQNRLDFGDAHSAAEQGLKVVTAQFKEVEPFSWNLFDGFERMRVLTYSASAPMIVKMLDRHPFELFECIFGYEGGLRKVAEIVAFQQFLVNQVRDCALQLNDDRQRVIFERIQADKARFYVVKDNIAHAKLYLLEANDGGRRRVIVGSANLSERAFGGKQPETLVAFDNDSRAWEHYSREYDAVKETASDRIDVPLDRREAEISFTDTPVMQDPGPTVFQIPTEEELTLPQVVHKVEELAVPVDRVVTPQISRENGRYVIKPSVKAEIKKMRWQKNQLQNEESRTTSLTIHQESRHVSLRGVHVPLEIDNDGLRKSSEAIVEYYNNYEQGFVGDVHRLQRDYFTFMSWLYISPFICDLRTRAVVDGGNIFHYPLFAIIYGKANCGKTSLVDTLIASMFGHPSTVQKDSFTRRTLRGLQQNYKRFPVVFDDITRRRFTDHGLDIVKDESLPPVKEHPCFVISMNAEPQSFPDEVVKRCLMIYTNTSIPTHKHSLADRLHTSVEDIRNRLTTDLYRHYLAAVMDKLDSTMEPRDILTLSSEIICEILDEHLRGRLPGWCQPVSWNQYADRRYERPARRLAALLAPENYRKKIAEGEQGWTLQTDTVVVWEKADAFGRTSIKGEIPDFLYDDTSSVGDTFVLWRKQTEEFLGTQIVRPGIRWPWAR</sequence>
<evidence type="ECO:0000259" key="1">
    <source>
        <dbReference type="PROSITE" id="PS50035"/>
    </source>
</evidence>
<organism evidence="2">
    <name type="scientific">Caldilineaceae bacterium SB0664_bin_27</name>
    <dbReference type="NCBI Taxonomy" id="2605260"/>
    <lineage>
        <taxon>Bacteria</taxon>
        <taxon>Bacillati</taxon>
        <taxon>Chloroflexota</taxon>
        <taxon>Caldilineae</taxon>
        <taxon>Caldilineales</taxon>
        <taxon>Caldilineaceae</taxon>
    </lineage>
</organism>
<dbReference type="SUPFAM" id="SSF52540">
    <property type="entry name" value="P-loop containing nucleoside triphosphate hydrolases"/>
    <property type="match status" value="1"/>
</dbReference>
<accession>A0A6B0YN37</accession>
<dbReference type="Gene3D" id="3.30.870.10">
    <property type="entry name" value="Endonuclease Chain A"/>
    <property type="match status" value="1"/>
</dbReference>
<dbReference type="InterPro" id="IPR027417">
    <property type="entry name" value="P-loop_NTPase"/>
</dbReference>
<proteinExistence type="predicted"/>
<comment type="caution">
    <text evidence="2">The sequence shown here is derived from an EMBL/GenBank/DDBJ whole genome shotgun (WGS) entry which is preliminary data.</text>
</comment>
<dbReference type="GO" id="GO:0006793">
    <property type="term" value="P:phosphorus metabolic process"/>
    <property type="evidence" value="ECO:0007669"/>
    <property type="project" value="UniProtKB-ARBA"/>
</dbReference>
<dbReference type="CDD" id="cd09117">
    <property type="entry name" value="PLDc_Bfil_DEXD_like"/>
    <property type="match status" value="1"/>
</dbReference>
<dbReference type="EMBL" id="VXRG01000027">
    <property type="protein sequence ID" value="MXY92330.1"/>
    <property type="molecule type" value="Genomic_DNA"/>
</dbReference>
<reference evidence="2" key="1">
    <citation type="submission" date="2019-09" db="EMBL/GenBank/DDBJ databases">
        <title>Characterisation of the sponge microbiome using genome-centric metagenomics.</title>
        <authorList>
            <person name="Engelberts J.P."/>
            <person name="Robbins S.J."/>
            <person name="De Goeij J.M."/>
            <person name="Aranda M."/>
            <person name="Bell S.C."/>
            <person name="Webster N.S."/>
        </authorList>
    </citation>
    <scope>NUCLEOTIDE SEQUENCE</scope>
    <source>
        <strain evidence="2">SB0664_bin_27</strain>
    </source>
</reference>
<dbReference type="InterPro" id="IPR001736">
    <property type="entry name" value="PLipase_D/transphosphatidylase"/>
</dbReference>
<protein>
    <submittedName>
        <fullName evidence="2">NgoFVII family restriction endonuclease</fullName>
    </submittedName>
</protein>